<evidence type="ECO:0000256" key="8">
    <source>
        <dbReference type="ARBA" id="ARBA00064353"/>
    </source>
</evidence>
<dbReference type="RefSeq" id="XP_023596598.1">
    <property type="nucleotide sequence ID" value="XM_023740830.1"/>
</dbReference>
<evidence type="ECO:0000313" key="12">
    <source>
        <dbReference type="RefSeq" id="XP_023596598.1"/>
    </source>
</evidence>
<dbReference type="InParanoid" id="A0A2Y9RY32"/>
<evidence type="ECO:0000256" key="9">
    <source>
        <dbReference type="PIRSR" id="PIRSR002419-1"/>
    </source>
</evidence>
<evidence type="ECO:0000256" key="4">
    <source>
        <dbReference type="ARBA" id="ARBA00022692"/>
    </source>
</evidence>
<evidence type="ECO:0000256" key="2">
    <source>
        <dbReference type="ARBA" id="ARBA00006840"/>
    </source>
</evidence>
<dbReference type="PRINTS" id="PR00259">
    <property type="entry name" value="TMFOUR"/>
</dbReference>
<keyword evidence="4 10" id="KW-0812">Transmembrane</keyword>
<dbReference type="SUPFAM" id="SSF48652">
    <property type="entry name" value="Tetraspanin"/>
    <property type="match status" value="1"/>
</dbReference>
<feature type="transmembrane region" description="Helical" evidence="10">
    <location>
        <begin position="85"/>
        <end position="109"/>
    </location>
</feature>
<evidence type="ECO:0000256" key="10">
    <source>
        <dbReference type="RuleBase" id="RU361218"/>
    </source>
</evidence>
<feature type="disulfide bond" evidence="9">
    <location>
        <begin position="151"/>
        <end position="182"/>
    </location>
</feature>
<evidence type="ECO:0000256" key="5">
    <source>
        <dbReference type="ARBA" id="ARBA00022989"/>
    </source>
</evidence>
<proteinExistence type="inferred from homology"/>
<dbReference type="Pfam" id="PF00335">
    <property type="entry name" value="Tetraspanin"/>
    <property type="match status" value="1"/>
</dbReference>
<keyword evidence="7" id="KW-0325">Glycoprotein</keyword>
<dbReference type="PROSITE" id="PS00421">
    <property type="entry name" value="TM4_1"/>
    <property type="match status" value="1"/>
</dbReference>
<dbReference type="STRING" id="127582.A0A2Y9RY32"/>
<comment type="subcellular location">
    <subcellularLocation>
        <location evidence="1">Cell membrane</location>
        <topology evidence="1">Multi-pass membrane protein</topology>
    </subcellularLocation>
    <subcellularLocation>
        <location evidence="10">Membrane</location>
        <topology evidence="10">Multi-pass membrane protein</topology>
    </subcellularLocation>
</comment>
<keyword evidence="6 10" id="KW-0472">Membrane</keyword>
<evidence type="ECO:0000256" key="7">
    <source>
        <dbReference type="ARBA" id="ARBA00023180"/>
    </source>
</evidence>
<feature type="disulfide bond" evidence="9">
    <location>
        <begin position="152"/>
        <end position="172"/>
    </location>
</feature>
<dbReference type="PANTHER" id="PTHR19282:SF380">
    <property type="entry name" value="TETRASPANIN-8"/>
    <property type="match status" value="1"/>
</dbReference>
<dbReference type="GO" id="GO:0005886">
    <property type="term" value="C:plasma membrane"/>
    <property type="evidence" value="ECO:0007669"/>
    <property type="project" value="UniProtKB-SubCell"/>
</dbReference>
<dbReference type="InterPro" id="IPR000301">
    <property type="entry name" value="Tetraspanin_animals"/>
</dbReference>
<evidence type="ECO:0000256" key="3">
    <source>
        <dbReference type="ARBA" id="ARBA00022475"/>
    </source>
</evidence>
<dbReference type="FunFam" id="1.10.1450.10:FF:000031">
    <property type="entry name" value="Tetraspanin"/>
    <property type="match status" value="1"/>
</dbReference>
<organism evidence="11 12">
    <name type="scientific">Trichechus manatus latirostris</name>
    <name type="common">Florida manatee</name>
    <dbReference type="NCBI Taxonomy" id="127582"/>
    <lineage>
        <taxon>Eukaryota</taxon>
        <taxon>Metazoa</taxon>
        <taxon>Chordata</taxon>
        <taxon>Craniata</taxon>
        <taxon>Vertebrata</taxon>
        <taxon>Euteleostomi</taxon>
        <taxon>Mammalia</taxon>
        <taxon>Eutheria</taxon>
        <taxon>Afrotheria</taxon>
        <taxon>Sirenia</taxon>
        <taxon>Trichechidae</taxon>
        <taxon>Trichechus</taxon>
    </lineage>
</organism>
<dbReference type="GeneID" id="101356581"/>
<feature type="transmembrane region" description="Helical" evidence="10">
    <location>
        <begin position="12"/>
        <end position="35"/>
    </location>
</feature>
<feature type="transmembrane region" description="Helical" evidence="10">
    <location>
        <begin position="206"/>
        <end position="232"/>
    </location>
</feature>
<accession>A0A2Y9RY32</accession>
<dbReference type="PIRSF" id="PIRSF002419">
    <property type="entry name" value="Tetraspanin"/>
    <property type="match status" value="1"/>
</dbReference>
<dbReference type="InterPro" id="IPR018499">
    <property type="entry name" value="Tetraspanin/Peripherin"/>
</dbReference>
<dbReference type="FunCoup" id="A0A2Y9RY32">
    <property type="interactions" value="42"/>
</dbReference>
<evidence type="ECO:0000256" key="1">
    <source>
        <dbReference type="ARBA" id="ARBA00004651"/>
    </source>
</evidence>
<keyword evidence="9" id="KW-1015">Disulfide bond</keyword>
<comment type="similarity">
    <text evidence="2 10">Belongs to the tetraspanin (TM4SF) family.</text>
</comment>
<dbReference type="KEGG" id="tmu:101356581"/>
<evidence type="ECO:0000256" key="6">
    <source>
        <dbReference type="ARBA" id="ARBA00023136"/>
    </source>
</evidence>
<comment type="subunit">
    <text evidence="8">Forms homooligomers. Interacts with MEP1B. Interacts with integrin alpha3/ITGA3. Interacts with RICTOR and MTOR. Interacts with ADAM17. Interacts with ECE1.</text>
</comment>
<sequence length="238" mass="26521">MAGVSGCLKYSMFIFNFLFWLSGLLILGVAIWVRVNQGNQEIFGHEDSHAQFRVSANIMISVGAIIMILGFLGCCGAIKESRCMLILFFIGLLLILLLQVAAGIIGVVFKPEYKRILNETLHEEAKLLNETNDAAVKFQKAIAEFEEEFKCCGLINGAADWGNNFEKYYKSCECPIMSNLSCTTYEGKSVYKQTCVSLIKDYFGKYIIIVIGIAFGLAFIEVLGMIFSMVLFCQIGEK</sequence>
<dbReference type="PANTHER" id="PTHR19282">
    <property type="entry name" value="TETRASPANIN"/>
    <property type="match status" value="1"/>
</dbReference>
<dbReference type="Proteomes" id="UP000248480">
    <property type="component" value="Unplaced"/>
</dbReference>
<keyword evidence="5 10" id="KW-1133">Transmembrane helix</keyword>
<dbReference type="CTD" id="7103"/>
<reference evidence="12" key="1">
    <citation type="submission" date="2025-08" db="UniProtKB">
        <authorList>
            <consortium name="RefSeq"/>
        </authorList>
    </citation>
    <scope>IDENTIFICATION</scope>
</reference>
<gene>
    <name evidence="12" type="primary">TSPAN8</name>
</gene>
<protein>
    <recommendedName>
        <fullName evidence="10">Tetraspanin</fullName>
    </recommendedName>
</protein>
<dbReference type="InterPro" id="IPR018503">
    <property type="entry name" value="Tetraspanin_CS"/>
</dbReference>
<dbReference type="InterPro" id="IPR008952">
    <property type="entry name" value="Tetraspanin_EC2_sf"/>
</dbReference>
<dbReference type="AlphaFoldDB" id="A0A2Y9RY32"/>
<name>A0A2Y9RY32_TRIMA</name>
<keyword evidence="11" id="KW-1185">Reference proteome</keyword>
<dbReference type="Gene3D" id="1.10.1450.10">
    <property type="entry name" value="Tetraspanin"/>
    <property type="match status" value="1"/>
</dbReference>
<evidence type="ECO:0000313" key="11">
    <source>
        <dbReference type="Proteomes" id="UP000248480"/>
    </source>
</evidence>
<keyword evidence="3" id="KW-1003">Cell membrane</keyword>
<feature type="transmembrane region" description="Helical" evidence="10">
    <location>
        <begin position="55"/>
        <end position="78"/>
    </location>
</feature>